<evidence type="ECO:0000259" key="3">
    <source>
        <dbReference type="PROSITE" id="PS51043"/>
    </source>
</evidence>
<dbReference type="SMART" id="SM01127">
    <property type="entry name" value="DDHD"/>
    <property type="match status" value="1"/>
</dbReference>
<proteinExistence type="inferred from homology"/>
<dbReference type="EMBL" id="JBGFUD010004445">
    <property type="protein sequence ID" value="MFH4979635.1"/>
    <property type="molecule type" value="Genomic_DNA"/>
</dbReference>
<feature type="compositionally biased region" description="Polar residues" evidence="2">
    <location>
        <begin position="28"/>
        <end position="40"/>
    </location>
</feature>
<feature type="compositionally biased region" description="Basic and acidic residues" evidence="2">
    <location>
        <begin position="50"/>
        <end position="59"/>
    </location>
</feature>
<gene>
    <name evidence="4" type="ORF">AB6A40_006344</name>
</gene>
<comment type="caution">
    <text evidence="4">The sequence shown here is derived from an EMBL/GenBank/DDBJ whole genome shotgun (WGS) entry which is preliminary data.</text>
</comment>
<dbReference type="AlphaFoldDB" id="A0ABD6ETS1"/>
<evidence type="ECO:0000256" key="2">
    <source>
        <dbReference type="SAM" id="MobiDB-lite"/>
    </source>
</evidence>
<keyword evidence="5" id="KW-1185">Reference proteome</keyword>
<evidence type="ECO:0000313" key="4">
    <source>
        <dbReference type="EMBL" id="MFH4979635.1"/>
    </source>
</evidence>
<feature type="region of interest" description="Disordered" evidence="2">
    <location>
        <begin position="580"/>
        <end position="645"/>
    </location>
</feature>
<protein>
    <recommendedName>
        <fullName evidence="3">DDHD domain-containing protein</fullName>
    </recommendedName>
</protein>
<dbReference type="Proteomes" id="UP001608902">
    <property type="component" value="Unassembled WGS sequence"/>
</dbReference>
<feature type="compositionally biased region" description="Polar residues" evidence="2">
    <location>
        <begin position="620"/>
        <end position="632"/>
    </location>
</feature>
<evidence type="ECO:0000256" key="1">
    <source>
        <dbReference type="ARBA" id="ARBA00038464"/>
    </source>
</evidence>
<sequence length="743" mass="86127">MQTTMVDTAEEVEKGEEVLSNPAKDDTNANSKSTSFTTTKPGVDPNENEDISKKGEGLTKHAASAPVLGETKECDKVPTVPPRNKKYRVTELKCTEVRWFYKKKNVDTKWTAFKGIDSVRLEVYWRERNGIPIDDSTRRRLESIAHSNVVVVLDGLYELTDDATAVTAVYWKDDRLEIRRGSWFLLESNQPIDPEMADAIEAHHLRYFRHQVVPDTPVFSEKESSKKPMLTELKLKDMYEVRWNSVIDITLYNNSRSSRLFRYITWGKGTSLKRGYEESELEDTTFSHLVLVVHGIGQKGYENLIAKNTEQVREAVYESIKRNYPDEKTRPMFLPIEWRAALTLDEGLTDKVTLPKMSSMRTMLNSTAMDIMYYQSPLYRNEIMRGLVRSLNNVYTKFTERNPEFNGPISLYAHSLGSVMCYDILTSWSPLVLYDKYVSETVEEHIRSPQSSSNVEVLLQFREARQQLDDTFGGIEKVFLRHDEELKFKVTNLFCIGSPLAVFLIMRGTREVYPESKMFDRIFNIFHPYDPVAYRLEPLRHESYRLIRAPKLYSALDPRSKDDYDIAPLEIHKSYMKKLKAKEKEEKEGPLSDGSSRTGQQETEDIEEEEECESEDESMTVRSNGSCSSPRSLTPMPQDVAGDNRRSWWRFGSSRKEPAELAKEVEERKLTETEKLLESIPEHQRLTRRLDFQVQPQITERSYWSVLKSHFSYWVNPDIAAFIANQLYSEEPRCRKGESPMSQ</sequence>
<reference evidence="4 5" key="1">
    <citation type="submission" date="2024-08" db="EMBL/GenBank/DDBJ databases">
        <title>Gnathostoma spinigerum genome.</title>
        <authorList>
            <person name="Gonzalez-Bertolin B."/>
            <person name="Monzon S."/>
            <person name="Zaballos A."/>
            <person name="Jimenez P."/>
            <person name="Dekumyoy P."/>
            <person name="Varona S."/>
            <person name="Cuesta I."/>
            <person name="Sumanam S."/>
            <person name="Adisakwattana P."/>
            <person name="Gasser R.B."/>
            <person name="Hernandez-Gonzalez A."/>
            <person name="Young N.D."/>
            <person name="Perteguer M.J."/>
        </authorList>
    </citation>
    <scope>NUCLEOTIDE SEQUENCE [LARGE SCALE GENOMIC DNA]</scope>
    <source>
        <strain evidence="4">AL3</strain>
        <tissue evidence="4">Liver</tissue>
    </source>
</reference>
<feature type="domain" description="DDHD" evidence="3">
    <location>
        <begin position="486"/>
        <end position="729"/>
    </location>
</feature>
<feature type="compositionally biased region" description="Basic and acidic residues" evidence="2">
    <location>
        <begin position="11"/>
        <end position="27"/>
    </location>
</feature>
<organism evidence="4 5">
    <name type="scientific">Gnathostoma spinigerum</name>
    <dbReference type="NCBI Taxonomy" id="75299"/>
    <lineage>
        <taxon>Eukaryota</taxon>
        <taxon>Metazoa</taxon>
        <taxon>Ecdysozoa</taxon>
        <taxon>Nematoda</taxon>
        <taxon>Chromadorea</taxon>
        <taxon>Rhabditida</taxon>
        <taxon>Spirurina</taxon>
        <taxon>Gnathostomatomorpha</taxon>
        <taxon>Gnathostomatoidea</taxon>
        <taxon>Gnathostomatidae</taxon>
        <taxon>Gnathostoma</taxon>
    </lineage>
</organism>
<name>A0ABD6ETS1_9BILA</name>
<evidence type="ECO:0000313" key="5">
    <source>
        <dbReference type="Proteomes" id="UP001608902"/>
    </source>
</evidence>
<dbReference type="Pfam" id="PF02862">
    <property type="entry name" value="DDHD"/>
    <property type="match status" value="1"/>
</dbReference>
<dbReference type="PANTHER" id="PTHR23509">
    <property type="entry name" value="PA-PL1 PHOSPHOLIPASE FAMILY"/>
    <property type="match status" value="1"/>
</dbReference>
<dbReference type="PANTHER" id="PTHR23509:SF48">
    <property type="entry name" value="INTRACELLULAR PHOSPHOLIPASE A1"/>
    <property type="match status" value="1"/>
</dbReference>
<dbReference type="InterPro" id="IPR004177">
    <property type="entry name" value="DDHD_dom"/>
</dbReference>
<dbReference type="PROSITE" id="PS51043">
    <property type="entry name" value="DDHD"/>
    <property type="match status" value="1"/>
</dbReference>
<accession>A0ABD6ETS1</accession>
<feature type="compositionally biased region" description="Acidic residues" evidence="2">
    <location>
        <begin position="602"/>
        <end position="618"/>
    </location>
</feature>
<comment type="similarity">
    <text evidence="1">Belongs to the PA-PLA1 family.</text>
</comment>
<feature type="region of interest" description="Disordered" evidence="2">
    <location>
        <begin position="1"/>
        <end position="63"/>
    </location>
</feature>
<dbReference type="InterPro" id="IPR058055">
    <property type="entry name" value="PA-PLA1"/>
</dbReference>